<name>A0A8J2KC37_9HEXA</name>
<gene>
    <name evidence="2" type="ORF">AFUS01_LOCUS23269</name>
</gene>
<keyword evidence="3" id="KW-1185">Reference proteome</keyword>
<dbReference type="AlphaFoldDB" id="A0A8J2KC37"/>
<dbReference type="Proteomes" id="UP000708208">
    <property type="component" value="Unassembled WGS sequence"/>
</dbReference>
<dbReference type="EMBL" id="CAJVCH010278509">
    <property type="protein sequence ID" value="CAG7734907.1"/>
    <property type="molecule type" value="Genomic_DNA"/>
</dbReference>
<evidence type="ECO:0000313" key="3">
    <source>
        <dbReference type="Proteomes" id="UP000708208"/>
    </source>
</evidence>
<comment type="caution">
    <text evidence="2">The sequence shown here is derived from an EMBL/GenBank/DDBJ whole genome shotgun (WGS) entry which is preliminary data.</text>
</comment>
<protein>
    <submittedName>
        <fullName evidence="2">Uncharacterized protein</fullName>
    </submittedName>
</protein>
<evidence type="ECO:0000313" key="2">
    <source>
        <dbReference type="EMBL" id="CAG7734907.1"/>
    </source>
</evidence>
<organism evidence="2 3">
    <name type="scientific">Allacma fusca</name>
    <dbReference type="NCBI Taxonomy" id="39272"/>
    <lineage>
        <taxon>Eukaryota</taxon>
        <taxon>Metazoa</taxon>
        <taxon>Ecdysozoa</taxon>
        <taxon>Arthropoda</taxon>
        <taxon>Hexapoda</taxon>
        <taxon>Collembola</taxon>
        <taxon>Symphypleona</taxon>
        <taxon>Sminthuridae</taxon>
        <taxon>Allacma</taxon>
    </lineage>
</organism>
<sequence length="78" mass="8946">MDLMSKEGDVELESQHNLKEVYIELHRLPSNPLKVTRSGPSETVLERRRSRRVPSGTKVQPALSNKGTFESESGWLYY</sequence>
<evidence type="ECO:0000256" key="1">
    <source>
        <dbReference type="SAM" id="MobiDB-lite"/>
    </source>
</evidence>
<feature type="region of interest" description="Disordered" evidence="1">
    <location>
        <begin position="33"/>
        <end position="65"/>
    </location>
</feature>
<reference evidence="2" key="1">
    <citation type="submission" date="2021-06" db="EMBL/GenBank/DDBJ databases">
        <authorList>
            <person name="Hodson N. C."/>
            <person name="Mongue J. A."/>
            <person name="Jaron S. K."/>
        </authorList>
    </citation>
    <scope>NUCLEOTIDE SEQUENCE</scope>
</reference>
<proteinExistence type="predicted"/>
<accession>A0A8J2KC37</accession>